<sequence length="236" mass="27057">MIGPCALCQHERKLCRSHVLPEFMYAKSYDENGTFISLSSHPQRKPRPFQVGAREHMLCSECEGRLSVYEAYSADLLRSIDAIPYQGQKGAEVEYDYHRFKLFGLSLLWRSHVSRLHDYQRFSVGPLAEDMRRMLLADDPGSARMCPFTAARFVGSEAAQHTIHVPVNLKLNGQHVVFFPAFGYQWLFVTSRRSHSIPDSWPLVGFTDKLVVPFEPTTDARFMAWLKSKMTPDLLN</sequence>
<keyword evidence="2" id="KW-1185">Reference proteome</keyword>
<reference evidence="1 2" key="1">
    <citation type="submission" date="2016-11" db="EMBL/GenBank/DDBJ databases">
        <title>Study of marine rhodopsin-containing bacteria.</title>
        <authorList>
            <person name="Yoshizawa S."/>
            <person name="Kumagai Y."/>
            <person name="Kogure K."/>
        </authorList>
    </citation>
    <scope>NUCLEOTIDE SEQUENCE [LARGE SCALE GENOMIC DNA]</scope>
    <source>
        <strain evidence="1 2">SG-29</strain>
    </source>
</reference>
<accession>A0A259TYC4</accession>
<dbReference type="EMBL" id="MQWB01000001">
    <property type="protein sequence ID" value="OZC02749.1"/>
    <property type="molecule type" value="Genomic_DNA"/>
</dbReference>
<comment type="caution">
    <text evidence="1">The sequence shown here is derived from an EMBL/GenBank/DDBJ whole genome shotgun (WGS) entry which is preliminary data.</text>
</comment>
<gene>
    <name evidence="1" type="ORF">BSZ36_07045</name>
</gene>
<evidence type="ECO:0000313" key="2">
    <source>
        <dbReference type="Proteomes" id="UP000216446"/>
    </source>
</evidence>
<organism evidence="1 2">
    <name type="scientific">Rubricoccus marinus</name>
    <dbReference type="NCBI Taxonomy" id="716817"/>
    <lineage>
        <taxon>Bacteria</taxon>
        <taxon>Pseudomonadati</taxon>
        <taxon>Rhodothermota</taxon>
        <taxon>Rhodothermia</taxon>
        <taxon>Rhodothermales</taxon>
        <taxon>Rubricoccaceae</taxon>
        <taxon>Rubricoccus</taxon>
    </lineage>
</organism>
<evidence type="ECO:0000313" key="1">
    <source>
        <dbReference type="EMBL" id="OZC02749.1"/>
    </source>
</evidence>
<name>A0A259TYC4_9BACT</name>
<dbReference type="InParanoid" id="A0A259TYC4"/>
<dbReference type="AlphaFoldDB" id="A0A259TYC4"/>
<dbReference type="Proteomes" id="UP000216446">
    <property type="component" value="Unassembled WGS sequence"/>
</dbReference>
<proteinExistence type="predicted"/>
<protein>
    <submittedName>
        <fullName evidence="1">Uncharacterized protein</fullName>
    </submittedName>
</protein>